<evidence type="ECO:0000259" key="2">
    <source>
        <dbReference type="SMART" id="SM01220"/>
    </source>
</evidence>
<gene>
    <name evidence="4" type="primary">LOC106474031</name>
</gene>
<dbReference type="GeneID" id="106474031"/>
<dbReference type="SMART" id="SM01220">
    <property type="entry name" value="FSA_C"/>
    <property type="match status" value="1"/>
</dbReference>
<dbReference type="PANTHER" id="PTHR31640:SF1">
    <property type="entry name" value="BRIDGE-LIKE LIPID TRANSFER PROTEIN FAMILY MEMBER 1"/>
    <property type="match status" value="1"/>
</dbReference>
<organism evidence="3 4">
    <name type="scientific">Limulus polyphemus</name>
    <name type="common">Atlantic horseshoe crab</name>
    <dbReference type="NCBI Taxonomy" id="6850"/>
    <lineage>
        <taxon>Eukaryota</taxon>
        <taxon>Metazoa</taxon>
        <taxon>Ecdysozoa</taxon>
        <taxon>Arthropoda</taxon>
        <taxon>Chelicerata</taxon>
        <taxon>Merostomata</taxon>
        <taxon>Xiphosura</taxon>
        <taxon>Limulidae</taxon>
        <taxon>Limulus</taxon>
    </lineage>
</organism>
<keyword evidence="3" id="KW-1185">Reference proteome</keyword>
<evidence type="ECO:0000256" key="1">
    <source>
        <dbReference type="SAM" id="MobiDB-lite"/>
    </source>
</evidence>
<reference evidence="4" key="1">
    <citation type="submission" date="2025-08" db="UniProtKB">
        <authorList>
            <consortium name="RefSeq"/>
        </authorList>
    </citation>
    <scope>IDENTIFICATION</scope>
    <source>
        <tissue evidence="4">Muscle</tissue>
    </source>
</reference>
<dbReference type="InterPro" id="IPR033616">
    <property type="entry name" value="BLTP1"/>
</dbReference>
<dbReference type="Pfam" id="PF25040">
    <property type="entry name" value="BLTP1_C"/>
    <property type="match status" value="1"/>
</dbReference>
<dbReference type="Proteomes" id="UP000694941">
    <property type="component" value="Unplaced"/>
</dbReference>
<evidence type="ECO:0000313" key="4">
    <source>
        <dbReference type="RefSeq" id="XP_013790171.2"/>
    </source>
</evidence>
<feature type="compositionally biased region" description="Polar residues" evidence="1">
    <location>
        <begin position="373"/>
        <end position="392"/>
    </location>
</feature>
<dbReference type="PANTHER" id="PTHR31640">
    <property type="entry name" value="TRANSMEMBRANE PROTEIN KIAA1109"/>
    <property type="match status" value="1"/>
</dbReference>
<protein>
    <submittedName>
        <fullName evidence="4">Uncharacterized protein KIAA1109-like</fullName>
    </submittedName>
</protein>
<feature type="region of interest" description="Disordered" evidence="1">
    <location>
        <begin position="348"/>
        <end position="392"/>
    </location>
</feature>
<name>A0ABM1BWS6_LIMPO</name>
<dbReference type="RefSeq" id="XP_013790171.2">
    <property type="nucleotide sequence ID" value="XM_013934717.2"/>
</dbReference>
<feature type="compositionally biased region" description="Low complexity" evidence="1">
    <location>
        <begin position="354"/>
        <end position="363"/>
    </location>
</feature>
<feature type="domain" description="Bridge-like lipid transfer protein family member 1 C-terminal" evidence="2">
    <location>
        <begin position="460"/>
        <end position="989"/>
    </location>
</feature>
<accession>A0ABM1BWS6</accession>
<dbReference type="InterPro" id="IPR056742">
    <property type="entry name" value="BLTP1_C"/>
</dbReference>
<evidence type="ECO:0000313" key="3">
    <source>
        <dbReference type="Proteomes" id="UP000694941"/>
    </source>
</evidence>
<proteinExistence type="predicted"/>
<sequence>MGSTVSSLRPYVAISVDSEQMEPAKMNLMSLDSGQCGTSYGGKKSGVKKASLFAWVTLQSIPEEAVLSPHVLDFLEQALEPIPIHMTKSTSAPTDSSSMVFSNLKSEAGGSTLVTPSQYAYASFPVDVIVYFHMQPSIIRFSCLPVSRVECLLRLPSVDLVFSSKRAEDEPNGVSGTEGISGSKFKASHCRKESGSKNNLDSSMNQTAAGGLSMTGCLADFSLYIFHPYGGSKKSGASAKEGEKSPLTTAERKDSLSLQVEFVKVNISRSRKLNVLSSEAALSKGSRSVDGSSAIIRFSAICDVGSASFKYDMRRLTEILAFPKAWYRRSIARRMFLGDQSSSALFSDQEDSLETSSSSGTLSPKGAKPDVYTFTSSSHPHVPGTQHSSTSFPVGGKMETISEHSDNGLPSEQPQVTYQHNRDKLHLDLFDSQQSWNRATGSQIYMSTLSCSQDFRSMQPSSPTQYTTRQGNTWETLVLCALNLSRLNVHMNMGNVMGNTTWLTRDLKSQGRLSISSSGHKNFFITMTLVGSSLDAKGGIVGGNIELSEIDTTLHLKEDVKKEPDHTVTLKLGALESRLDYMGTSVLMGRVSTLETTLRDEWRVTSEKGDDALMAKPTKRPALIFIHGNLGWDQLQLLISKSTTTDIVKMYTKLEEFFSQQFHSSKRVFSSLQPHYQRHSIRNPTRRLKQHPEGLPGDAETRHHRHWQKVLRLVSRLQLSTLPFALPRRGTILGGTMELSGNNISLACFHGINFRSKAWAIFSLKEPTVTFATEAQDVNNDDGTVATHIVQNLSFTLGHSGTESAHHISMATVCRISRNVLFPPQFRSMNEWFHYAFATSEIDDVGRFPVLEHDRDGGERRSSFSLPSKSPEFNHNMEVIFALPSLQFHLKTEHLQGEQTPTLVDPKPIVDCSFVTEFDDHIYVAVDAEAFFFLHDVITSYIKEKDSGYGKNQSPDSERKKKIAHPTEALQKDWRNYQCHTWHLEPTVR</sequence>
<feature type="region of interest" description="Disordered" evidence="1">
    <location>
        <begin position="945"/>
        <end position="964"/>
    </location>
</feature>